<protein>
    <submittedName>
        <fullName evidence="1">Uncharacterized protein</fullName>
    </submittedName>
</protein>
<evidence type="ECO:0000313" key="1">
    <source>
        <dbReference type="EMBL" id="WVZ16510.1"/>
    </source>
</evidence>
<dbReference type="Proteomes" id="UP001374535">
    <property type="component" value="Chromosome 3"/>
</dbReference>
<proteinExistence type="predicted"/>
<evidence type="ECO:0000313" key="2">
    <source>
        <dbReference type="Proteomes" id="UP001374535"/>
    </source>
</evidence>
<accession>A0AAQ3NW89</accession>
<organism evidence="1 2">
    <name type="scientific">Vigna mungo</name>
    <name type="common">Black gram</name>
    <name type="synonym">Phaseolus mungo</name>
    <dbReference type="NCBI Taxonomy" id="3915"/>
    <lineage>
        <taxon>Eukaryota</taxon>
        <taxon>Viridiplantae</taxon>
        <taxon>Streptophyta</taxon>
        <taxon>Embryophyta</taxon>
        <taxon>Tracheophyta</taxon>
        <taxon>Spermatophyta</taxon>
        <taxon>Magnoliopsida</taxon>
        <taxon>eudicotyledons</taxon>
        <taxon>Gunneridae</taxon>
        <taxon>Pentapetalae</taxon>
        <taxon>rosids</taxon>
        <taxon>fabids</taxon>
        <taxon>Fabales</taxon>
        <taxon>Fabaceae</taxon>
        <taxon>Papilionoideae</taxon>
        <taxon>50 kb inversion clade</taxon>
        <taxon>NPAAA clade</taxon>
        <taxon>indigoferoid/millettioid clade</taxon>
        <taxon>Phaseoleae</taxon>
        <taxon>Vigna</taxon>
    </lineage>
</organism>
<name>A0AAQ3NW89_VIGMU</name>
<keyword evidence="2" id="KW-1185">Reference proteome</keyword>
<gene>
    <name evidence="1" type="ORF">V8G54_009492</name>
</gene>
<reference evidence="1 2" key="1">
    <citation type="journal article" date="2023" name="Life. Sci Alliance">
        <title>Evolutionary insights into 3D genome organization and epigenetic landscape of Vigna mungo.</title>
        <authorList>
            <person name="Junaid A."/>
            <person name="Singh B."/>
            <person name="Bhatia S."/>
        </authorList>
    </citation>
    <scope>NUCLEOTIDE SEQUENCE [LARGE SCALE GENOMIC DNA]</scope>
    <source>
        <strain evidence="1">Urdbean</strain>
    </source>
</reference>
<sequence length="102" mass="12316">MNKEVNGHDIRHQSSEAEIISETSYLHYAEDDTSSKPEFDDDEIDPALKEKIDRWDYFLTDCFILYYFKNLFYFYESYYYPCHIFCCSCKSISFILPSQPHY</sequence>
<dbReference type="AlphaFoldDB" id="A0AAQ3NW89"/>
<dbReference type="EMBL" id="CP144698">
    <property type="protein sequence ID" value="WVZ16510.1"/>
    <property type="molecule type" value="Genomic_DNA"/>
</dbReference>